<evidence type="ECO:0000259" key="7">
    <source>
        <dbReference type="PROSITE" id="PS50002"/>
    </source>
</evidence>
<dbReference type="GO" id="GO:0043332">
    <property type="term" value="C:mating projection tip"/>
    <property type="evidence" value="ECO:0007669"/>
    <property type="project" value="TreeGrafter"/>
</dbReference>
<evidence type="ECO:0000256" key="6">
    <source>
        <dbReference type="SAM" id="MobiDB-lite"/>
    </source>
</evidence>
<dbReference type="InterPro" id="IPR036028">
    <property type="entry name" value="SH3-like_dom_sf"/>
</dbReference>
<dbReference type="SMART" id="SM00326">
    <property type="entry name" value="SH3"/>
    <property type="match status" value="1"/>
</dbReference>
<dbReference type="FunFam" id="2.30.30.40:FF:000072">
    <property type="entry name" value="Unconventional Myosin IB"/>
    <property type="match status" value="1"/>
</dbReference>
<dbReference type="Proteomes" id="UP000011083">
    <property type="component" value="Unassembled WGS sequence"/>
</dbReference>
<dbReference type="PROSITE" id="PS51021">
    <property type="entry name" value="BAR"/>
    <property type="match status" value="1"/>
</dbReference>
<organism evidence="9 10">
    <name type="scientific">Acanthamoeba castellanii (strain ATCC 30010 / Neff)</name>
    <dbReference type="NCBI Taxonomy" id="1257118"/>
    <lineage>
        <taxon>Eukaryota</taxon>
        <taxon>Amoebozoa</taxon>
        <taxon>Discosea</taxon>
        <taxon>Longamoebia</taxon>
        <taxon>Centramoebida</taxon>
        <taxon>Acanthamoebidae</taxon>
        <taxon>Acanthamoeba</taxon>
    </lineage>
</organism>
<dbReference type="Gene3D" id="2.30.30.40">
    <property type="entry name" value="SH3 Domains"/>
    <property type="match status" value="1"/>
</dbReference>
<evidence type="ECO:0000256" key="2">
    <source>
        <dbReference type="ARBA" id="ARBA00022443"/>
    </source>
</evidence>
<protein>
    <submittedName>
        <fullName evidence="9">BAR domain containing protein</fullName>
    </submittedName>
</protein>
<dbReference type="STRING" id="1257118.L8GZ90"/>
<keyword evidence="2 5" id="KW-0728">SH3 domain</keyword>
<dbReference type="Pfam" id="PF14604">
    <property type="entry name" value="SH3_9"/>
    <property type="match status" value="1"/>
</dbReference>
<accession>L8GZ90</accession>
<dbReference type="GO" id="GO:0015629">
    <property type="term" value="C:actin cytoskeleton"/>
    <property type="evidence" value="ECO:0007669"/>
    <property type="project" value="TreeGrafter"/>
</dbReference>
<dbReference type="GO" id="GO:1990528">
    <property type="term" value="C:Rvs161p-Rvs167p complex"/>
    <property type="evidence" value="ECO:0007669"/>
    <property type="project" value="TreeGrafter"/>
</dbReference>
<dbReference type="VEuPathDB" id="AmoebaDB:ACA1_371680"/>
<gene>
    <name evidence="9" type="ORF">ACA1_371680</name>
</gene>
<dbReference type="SUPFAM" id="SSF103657">
    <property type="entry name" value="BAR/IMD domain-like"/>
    <property type="match status" value="1"/>
</dbReference>
<evidence type="ECO:0000313" key="10">
    <source>
        <dbReference type="Proteomes" id="UP000011083"/>
    </source>
</evidence>
<dbReference type="PANTHER" id="PTHR47174:SF3">
    <property type="entry name" value="BRIDGING INTEGRATOR 3"/>
    <property type="match status" value="1"/>
</dbReference>
<dbReference type="PANTHER" id="PTHR47174">
    <property type="entry name" value="BRIDGING INTEGRATOR 3"/>
    <property type="match status" value="1"/>
</dbReference>
<feature type="compositionally biased region" description="Pro residues" evidence="6">
    <location>
        <begin position="345"/>
        <end position="360"/>
    </location>
</feature>
<feature type="compositionally biased region" description="Low complexity" evidence="6">
    <location>
        <begin position="286"/>
        <end position="310"/>
    </location>
</feature>
<name>L8GZ90_ACACF</name>
<dbReference type="SMART" id="SM00721">
    <property type="entry name" value="BAR"/>
    <property type="match status" value="1"/>
</dbReference>
<evidence type="ECO:0000256" key="4">
    <source>
        <dbReference type="ARBA" id="ARBA00023212"/>
    </source>
</evidence>
<dbReference type="GO" id="GO:0031097">
    <property type="term" value="C:medial cortex"/>
    <property type="evidence" value="ECO:0007669"/>
    <property type="project" value="TreeGrafter"/>
</dbReference>
<dbReference type="Pfam" id="PF03114">
    <property type="entry name" value="BAR"/>
    <property type="match status" value="1"/>
</dbReference>
<dbReference type="SUPFAM" id="SSF50044">
    <property type="entry name" value="SH3-domain"/>
    <property type="match status" value="1"/>
</dbReference>
<dbReference type="EMBL" id="KB007960">
    <property type="protein sequence ID" value="ELR18320.1"/>
    <property type="molecule type" value="Genomic_DNA"/>
</dbReference>
<dbReference type="GO" id="GO:0097320">
    <property type="term" value="P:plasma membrane tubulation"/>
    <property type="evidence" value="ECO:0007669"/>
    <property type="project" value="TreeGrafter"/>
</dbReference>
<evidence type="ECO:0000256" key="3">
    <source>
        <dbReference type="ARBA" id="ARBA00022490"/>
    </source>
</evidence>
<evidence type="ECO:0000256" key="1">
    <source>
        <dbReference type="ARBA" id="ARBA00004245"/>
    </source>
</evidence>
<evidence type="ECO:0000313" key="9">
    <source>
        <dbReference type="EMBL" id="ELR18320.1"/>
    </source>
</evidence>
<dbReference type="InterPro" id="IPR001452">
    <property type="entry name" value="SH3_domain"/>
</dbReference>
<dbReference type="RefSeq" id="XP_004340340.1">
    <property type="nucleotide sequence ID" value="XM_004340292.1"/>
</dbReference>
<dbReference type="AlphaFoldDB" id="L8GZ90"/>
<comment type="subcellular location">
    <subcellularLocation>
        <location evidence="1">Cytoplasm</location>
        <location evidence="1">Cytoskeleton</location>
    </subcellularLocation>
</comment>
<dbReference type="GO" id="GO:0008289">
    <property type="term" value="F:lipid binding"/>
    <property type="evidence" value="ECO:0007669"/>
    <property type="project" value="TreeGrafter"/>
</dbReference>
<dbReference type="OrthoDB" id="27423at2759"/>
<keyword evidence="4" id="KW-0206">Cytoskeleton</keyword>
<dbReference type="InterPro" id="IPR004148">
    <property type="entry name" value="BAR_dom"/>
</dbReference>
<feature type="domain" description="BAR" evidence="8">
    <location>
        <begin position="23"/>
        <end position="242"/>
    </location>
</feature>
<evidence type="ECO:0000256" key="5">
    <source>
        <dbReference type="PROSITE-ProRule" id="PRU00192"/>
    </source>
</evidence>
<dbReference type="PRINTS" id="PR00452">
    <property type="entry name" value="SH3DOMAIN"/>
</dbReference>
<proteinExistence type="predicted"/>
<dbReference type="OMA" id="STAREWS"/>
<feature type="domain" description="SH3" evidence="7">
    <location>
        <begin position="361"/>
        <end position="417"/>
    </location>
</feature>
<dbReference type="GO" id="GO:0051666">
    <property type="term" value="P:actin cortical patch localization"/>
    <property type="evidence" value="ECO:0007669"/>
    <property type="project" value="InterPro"/>
</dbReference>
<dbReference type="InterPro" id="IPR027267">
    <property type="entry name" value="AH/BAR_dom_sf"/>
</dbReference>
<dbReference type="CDD" id="cd00174">
    <property type="entry name" value="SH3"/>
    <property type="match status" value="1"/>
</dbReference>
<dbReference type="Gene3D" id="1.20.1270.60">
    <property type="entry name" value="Arfaptin homology (AH) domain/BAR domain"/>
    <property type="match status" value="1"/>
</dbReference>
<dbReference type="GeneID" id="14918963"/>
<keyword evidence="10" id="KW-1185">Reference proteome</keyword>
<evidence type="ECO:0000259" key="8">
    <source>
        <dbReference type="PROSITE" id="PS51021"/>
    </source>
</evidence>
<dbReference type="PROSITE" id="PS50002">
    <property type="entry name" value="SH3"/>
    <property type="match status" value="1"/>
</dbReference>
<feature type="region of interest" description="Disordered" evidence="6">
    <location>
        <begin position="259"/>
        <end position="363"/>
    </location>
</feature>
<reference evidence="9 10" key="1">
    <citation type="journal article" date="2013" name="Genome Biol.">
        <title>Genome of Acanthamoeba castellanii highlights extensive lateral gene transfer and early evolution of tyrosine kinase signaling.</title>
        <authorList>
            <person name="Clarke M."/>
            <person name="Lohan A.J."/>
            <person name="Liu B."/>
            <person name="Lagkouvardos I."/>
            <person name="Roy S."/>
            <person name="Zafar N."/>
            <person name="Bertelli C."/>
            <person name="Schilde C."/>
            <person name="Kianianmomeni A."/>
            <person name="Burglin T.R."/>
            <person name="Frech C."/>
            <person name="Turcotte B."/>
            <person name="Kopec K.O."/>
            <person name="Synnott J.M."/>
            <person name="Choo C."/>
            <person name="Paponov I."/>
            <person name="Finkler A."/>
            <person name="Soon Heng Tan C."/>
            <person name="Hutchins A.P."/>
            <person name="Weinmeier T."/>
            <person name="Rattei T."/>
            <person name="Chu J.S."/>
            <person name="Gimenez G."/>
            <person name="Irimia M."/>
            <person name="Rigden D.J."/>
            <person name="Fitzpatrick D.A."/>
            <person name="Lorenzo-Morales J."/>
            <person name="Bateman A."/>
            <person name="Chiu C.H."/>
            <person name="Tang P."/>
            <person name="Hegemann P."/>
            <person name="Fromm H."/>
            <person name="Raoult D."/>
            <person name="Greub G."/>
            <person name="Miranda-Saavedra D."/>
            <person name="Chen N."/>
            <person name="Nash P."/>
            <person name="Ginger M.L."/>
            <person name="Horn M."/>
            <person name="Schaap P."/>
            <person name="Caler L."/>
            <person name="Loftus B."/>
        </authorList>
    </citation>
    <scope>NUCLEOTIDE SEQUENCE [LARGE SCALE GENOMIC DNA]</scope>
    <source>
        <strain evidence="9 10">Neff</strain>
    </source>
</reference>
<dbReference type="KEGG" id="acan:ACA1_371680"/>
<sequence>MTSKPKFGFKGLTAVTNRTTQKVKEKVGKAEETVDVGFNQEHAKFDLYYKQLKKMSKDLSDYTKSLRAISDAHSSLGTSTGCFYDSGSALWECNQRYLLTVGDIDKARQALDETLRVDIVAPVDAYLGQYRTMENRINERSRRRLEMDRFRGKVRKFLAHPPEKPEKLTQAEANYNMWKAAYEELNTELIRDIQRLCADRNTFFDPCFSTIIQAAARYYQEVAAITTSLVPMVQHIDPKAAHHHRVVILDDEESSALKTYESHKKATGTSRVDHTPSYQQPPSYASAPQSGYGGQPPAYGGQPGYGAPQSGYGGQPGYGAPQSGYGGQPGYGAPPPQQGFAPPQGGAPPMPGRPGPAPPRRPGEQARALYAFNPEAPTELGFQPGQVLNIISKNGDWWEAELNGRRGLIPANYVQLV</sequence>
<dbReference type="GO" id="GO:0006897">
    <property type="term" value="P:endocytosis"/>
    <property type="evidence" value="ECO:0007669"/>
    <property type="project" value="InterPro"/>
</dbReference>
<dbReference type="InterPro" id="IPR046982">
    <property type="entry name" value="BIN3/RVS161-like"/>
</dbReference>
<keyword evidence="3" id="KW-0963">Cytoplasm</keyword>